<comment type="caution">
    <text evidence="8">The sequence shown here is derived from an EMBL/GenBank/DDBJ whole genome shotgun (WGS) entry which is preliminary data.</text>
</comment>
<dbReference type="PROSITE" id="PS00678">
    <property type="entry name" value="WD_REPEATS_1"/>
    <property type="match status" value="1"/>
</dbReference>
<evidence type="ECO:0000256" key="4">
    <source>
        <dbReference type="ARBA" id="ARBA00022694"/>
    </source>
</evidence>
<keyword evidence="3 7" id="KW-0853">WD repeat</keyword>
<dbReference type="SMART" id="SM00320">
    <property type="entry name" value="WD40"/>
    <property type="match status" value="8"/>
</dbReference>
<protein>
    <submittedName>
        <fullName evidence="8">WD repeat protein</fullName>
    </submittedName>
</protein>
<proteinExistence type="inferred from homology"/>
<dbReference type="EMBL" id="RCNU01000008">
    <property type="protein sequence ID" value="RWQ94204.1"/>
    <property type="molecule type" value="Genomic_DNA"/>
</dbReference>
<dbReference type="InterPro" id="IPR019775">
    <property type="entry name" value="WD40_repeat_CS"/>
</dbReference>
<organism evidence="8 9">
    <name type="scientific">Byssochlamys spectabilis</name>
    <name type="common">Paecilomyces variotii</name>
    <dbReference type="NCBI Taxonomy" id="264951"/>
    <lineage>
        <taxon>Eukaryota</taxon>
        <taxon>Fungi</taxon>
        <taxon>Dikarya</taxon>
        <taxon>Ascomycota</taxon>
        <taxon>Pezizomycotina</taxon>
        <taxon>Eurotiomycetes</taxon>
        <taxon>Eurotiomycetidae</taxon>
        <taxon>Eurotiales</taxon>
        <taxon>Thermoascaceae</taxon>
        <taxon>Paecilomyces</taxon>
    </lineage>
</organism>
<keyword evidence="2" id="KW-0963">Cytoplasm</keyword>
<evidence type="ECO:0000256" key="7">
    <source>
        <dbReference type="PROSITE-ProRule" id="PRU00221"/>
    </source>
</evidence>
<evidence type="ECO:0000256" key="2">
    <source>
        <dbReference type="ARBA" id="ARBA00022490"/>
    </source>
</evidence>
<dbReference type="AlphaFoldDB" id="A0A443HQZ4"/>
<dbReference type="PROSITE" id="PS50294">
    <property type="entry name" value="WD_REPEATS_REGION"/>
    <property type="match status" value="1"/>
</dbReference>
<dbReference type="GO" id="GO:0030488">
    <property type="term" value="P:tRNA methylation"/>
    <property type="evidence" value="ECO:0007669"/>
    <property type="project" value="TreeGrafter"/>
</dbReference>
<sequence length="1163" mass="127981">MSLSLEHIDACLPISGIRVFSLQGYDVVIYGQGPYTRIINEATGVVLAETRAFKRNNVHGFLITEQKSQNSGQNEVQILTWGGHSVRVLRLSYLKTDVGFQHLCLSVASREYAAPDWILDACASHEDDNRNRAYLVTAHNALLLLDINPETGIHLQQLATGVKTMLYSADILALSATHVLIAAGTVFGEIVVWSYFLDEDGSFLTDNCTSIHHFFTGHQGSIFGVDISPEIAVVRDGKPGRLLASCSDDRTVRIWDISDCSKASRHDPSAYSTDGFELRTTGFGSHAETSSLSSENCIAECFGHAARIWGIHFLHTSSEPTVSLVSRGEDAACQLWNLTWDNHLSSEPKFHLENLSTLYHHTGKHIWALDILRAPNSTVIYTGGADGGLKAIELGPINNKVLSAKASLKDEKTLVRTDDRIKAFDFVTDDCFIAVTVQGQIRIGHFHPGPNPLCEQDDRISWEEISTEPDLASFAFIASLPRRGLAVIGNANGLMRLYDHHSKTIRVVAETGRRPMDLYVLDHQTEGASNDSPADSFSILATRATSDYADLIVIKSLDGSSPDVDTFELALPSTFKVTSSLYLCGRRYITFGSLLGGLALYDMSVHSDAPLEPLICIRRVHGFDVVTSQTHVLSRVDVDGTHVDYFITCGRDSFYCLHELRSAAEPGGPVHLKTIHRSSPSLKQTIEGAYFEKETGDLMLYGFRSKDFVIWNESTRSELLTIGCGGVHRSWAYCNIQALPGCGTFLWNQAKNLYTVRMTTPLQRTLRVGSHGREIKCMETTKSSEALFATGGEDTTVRIFKSAPSAANSPRGAFECLRVLNPHNTGLQQVTWSSDGRFLFTSAGQEELFVWRARSIPVFGLAIIQEASCPKDDPQSDLRITSFDVLDITSEKGEDRFLFCLVCSNSTVKILYYTSSDAGSQFTLLAKGTYMTNCLTRAQFLMCHSSINLITCATDGHFSVWDLRHILEPLFFVESSKVIPRPSALSDAVKLADLPSYTRYQIHQNSIKSMEYVDLSDSMKIIIAGGDDNALSISLLALPTIDVAKDAEVTTVSIPDAHAASVTTIKVLPYPKEMLDATGSQRNFLVATSGNDHRIKIWSITIDLEKKGSDVIDIVEKVNRYSPVADISSMDIIRAPAADSDSEKGLKLLVCGVGMEMLDIQFP</sequence>
<evidence type="ECO:0000313" key="8">
    <source>
        <dbReference type="EMBL" id="RWQ94204.1"/>
    </source>
</evidence>
<dbReference type="Gene3D" id="2.130.10.10">
    <property type="entry name" value="YVTN repeat-like/Quinoprotein amine dehydrogenase"/>
    <property type="match status" value="3"/>
</dbReference>
<dbReference type="RefSeq" id="XP_028483849.1">
    <property type="nucleotide sequence ID" value="XM_028627349.1"/>
</dbReference>
<evidence type="ECO:0000256" key="6">
    <source>
        <dbReference type="ARBA" id="ARBA00038255"/>
    </source>
</evidence>
<keyword evidence="4" id="KW-0819">tRNA processing</keyword>
<keyword evidence="5" id="KW-0677">Repeat</keyword>
<evidence type="ECO:0000313" key="9">
    <source>
        <dbReference type="Proteomes" id="UP000283841"/>
    </source>
</evidence>
<feature type="repeat" description="WD" evidence="7">
    <location>
        <begin position="215"/>
        <end position="265"/>
    </location>
</feature>
<dbReference type="Proteomes" id="UP000283841">
    <property type="component" value="Unassembled WGS sequence"/>
</dbReference>
<dbReference type="InterPro" id="IPR015943">
    <property type="entry name" value="WD40/YVTN_repeat-like_dom_sf"/>
</dbReference>
<keyword evidence="9" id="KW-1185">Reference proteome</keyword>
<comment type="subcellular location">
    <subcellularLocation>
        <location evidence="1">Cytoplasm</location>
    </subcellularLocation>
</comment>
<dbReference type="InterPro" id="IPR001680">
    <property type="entry name" value="WD40_rpt"/>
</dbReference>
<dbReference type="PANTHER" id="PTHR14344:SF3">
    <property type="entry name" value="WD REPEAT-CONTAINING PROTEIN 6"/>
    <property type="match status" value="1"/>
</dbReference>
<dbReference type="PANTHER" id="PTHR14344">
    <property type="entry name" value="WD REPEAT PROTEIN"/>
    <property type="match status" value="1"/>
</dbReference>
<name>A0A443HQZ4_BYSSP</name>
<dbReference type="GO" id="GO:0005737">
    <property type="term" value="C:cytoplasm"/>
    <property type="evidence" value="ECO:0007669"/>
    <property type="project" value="UniProtKB-SubCell"/>
</dbReference>
<dbReference type="GeneID" id="39596626"/>
<evidence type="ECO:0000256" key="3">
    <source>
        <dbReference type="ARBA" id="ARBA00022574"/>
    </source>
</evidence>
<accession>A0A443HQZ4</accession>
<reference evidence="8 9" key="1">
    <citation type="journal article" date="2018" name="Front. Microbiol.">
        <title>Genomic and genetic insights into a cosmopolitan fungus, Paecilomyces variotii (Eurotiales).</title>
        <authorList>
            <person name="Urquhart A.S."/>
            <person name="Mondo S.J."/>
            <person name="Makela M.R."/>
            <person name="Hane J.K."/>
            <person name="Wiebenga A."/>
            <person name="He G."/>
            <person name="Mihaltcheva S."/>
            <person name="Pangilinan J."/>
            <person name="Lipzen A."/>
            <person name="Barry K."/>
            <person name="de Vries R.P."/>
            <person name="Grigoriev I.V."/>
            <person name="Idnurm A."/>
        </authorList>
    </citation>
    <scope>NUCLEOTIDE SEQUENCE [LARGE SCALE GENOMIC DNA]</scope>
    <source>
        <strain evidence="8 9">CBS 101075</strain>
    </source>
</reference>
<gene>
    <name evidence="8" type="ORF">C8Q69DRAFT_319871</name>
</gene>
<dbReference type="STRING" id="264951.A0A443HQZ4"/>
<evidence type="ECO:0000256" key="1">
    <source>
        <dbReference type="ARBA" id="ARBA00004496"/>
    </source>
</evidence>
<dbReference type="InterPro" id="IPR036322">
    <property type="entry name" value="WD40_repeat_dom_sf"/>
</dbReference>
<comment type="similarity">
    <text evidence="6">Belongs to the WD repeat WDR6 family.</text>
</comment>
<dbReference type="VEuPathDB" id="FungiDB:C8Q69DRAFT_319871"/>
<dbReference type="SUPFAM" id="SSF50978">
    <property type="entry name" value="WD40 repeat-like"/>
    <property type="match status" value="3"/>
</dbReference>
<feature type="repeat" description="WD" evidence="7">
    <location>
        <begin position="820"/>
        <end position="855"/>
    </location>
</feature>
<dbReference type="Pfam" id="PF00400">
    <property type="entry name" value="WD40"/>
    <property type="match status" value="2"/>
</dbReference>
<evidence type="ECO:0000256" key="5">
    <source>
        <dbReference type="ARBA" id="ARBA00022737"/>
    </source>
</evidence>
<dbReference type="InterPro" id="IPR051973">
    <property type="entry name" value="tRNA_Anticodon_Mtase-Reg"/>
</dbReference>
<dbReference type="PROSITE" id="PS50082">
    <property type="entry name" value="WD_REPEATS_2"/>
    <property type="match status" value="2"/>
</dbReference>